<reference evidence="2" key="1">
    <citation type="submission" date="2015-07" db="EMBL/GenBank/DDBJ databases">
        <title>Draft genome sequence of Acetobacterium bakii DSM 8293, a potential psychrophilic chemical producer through syngas fermentation.</title>
        <authorList>
            <person name="Song Y."/>
            <person name="Hwang S."/>
            <person name="Cho B.-K."/>
        </authorList>
    </citation>
    <scope>NUCLEOTIDE SEQUENCE [LARGE SCALE GENOMIC DNA]</scope>
    <source>
        <strain evidence="2">DSM 8239</strain>
    </source>
</reference>
<dbReference type="RefSeq" id="WP_050740182.1">
    <property type="nucleotide sequence ID" value="NZ_LGYO01000022.1"/>
</dbReference>
<dbReference type="OrthoDB" id="190287at2"/>
<keyword evidence="2" id="KW-1185">Reference proteome</keyword>
<evidence type="ECO:0000313" key="2">
    <source>
        <dbReference type="Proteomes" id="UP000036873"/>
    </source>
</evidence>
<dbReference type="EMBL" id="LGYO01000022">
    <property type="protein sequence ID" value="KNZ41872.1"/>
    <property type="molecule type" value="Genomic_DNA"/>
</dbReference>
<comment type="caution">
    <text evidence="1">The sequence shown here is derived from an EMBL/GenBank/DDBJ whole genome shotgun (WGS) entry which is preliminary data.</text>
</comment>
<dbReference type="STRING" id="52689.AKG39_09660"/>
<evidence type="ECO:0008006" key="3">
    <source>
        <dbReference type="Google" id="ProtNLM"/>
    </source>
</evidence>
<sequence length="174" mass="19327">MNKENDKSQLVNDYAVENFKNGLNCAESVYDALIRAGVLDVPKETVAMCTGFGGGIGMYGDTCGALSAAVMANSAIYGRKDPWSIDLDVRGKEIAQKYYRRYNNLISEFKEANGCTTCRDVGAPYEDWSGKDRRVHCMKLIGATAKLAYKYLQIPQTEAFEMPYGENMGENKKK</sequence>
<organism evidence="1 2">
    <name type="scientific">Acetobacterium bakii</name>
    <dbReference type="NCBI Taxonomy" id="52689"/>
    <lineage>
        <taxon>Bacteria</taxon>
        <taxon>Bacillati</taxon>
        <taxon>Bacillota</taxon>
        <taxon>Clostridia</taxon>
        <taxon>Eubacteriales</taxon>
        <taxon>Eubacteriaceae</taxon>
        <taxon>Acetobacterium</taxon>
    </lineage>
</organism>
<dbReference type="AlphaFoldDB" id="A0A0L6U0L6"/>
<dbReference type="Proteomes" id="UP000036873">
    <property type="component" value="Unassembled WGS sequence"/>
</dbReference>
<evidence type="ECO:0000313" key="1">
    <source>
        <dbReference type="EMBL" id="KNZ41872.1"/>
    </source>
</evidence>
<dbReference type="InterPro" id="IPR010181">
    <property type="entry name" value="CGCAxxGCC_motif"/>
</dbReference>
<dbReference type="PATRIC" id="fig|52689.4.peg.1143"/>
<accession>A0A0L6U0L6</accession>
<protein>
    <recommendedName>
        <fullName evidence="3">C_GCAxxG_C_C family protein</fullName>
    </recommendedName>
</protein>
<dbReference type="Pfam" id="PF09719">
    <property type="entry name" value="C_GCAxxG_C_C"/>
    <property type="match status" value="1"/>
</dbReference>
<proteinExistence type="predicted"/>
<name>A0A0L6U0L6_9FIRM</name>
<dbReference type="NCBIfam" id="TIGR01909">
    <property type="entry name" value="C_GCAxxG_C_C"/>
    <property type="match status" value="1"/>
</dbReference>
<gene>
    <name evidence="1" type="ORF">AKG39_09660</name>
</gene>